<evidence type="ECO:0000313" key="1">
    <source>
        <dbReference type="EMBL" id="MPM48546.1"/>
    </source>
</evidence>
<comment type="caution">
    <text evidence="1">The sequence shown here is derived from an EMBL/GenBank/DDBJ whole genome shotgun (WGS) entry which is preliminary data.</text>
</comment>
<dbReference type="EMBL" id="VSSQ01012146">
    <property type="protein sequence ID" value="MPM48546.1"/>
    <property type="molecule type" value="Genomic_DNA"/>
</dbReference>
<organism evidence="1">
    <name type="scientific">bioreactor metagenome</name>
    <dbReference type="NCBI Taxonomy" id="1076179"/>
    <lineage>
        <taxon>unclassified sequences</taxon>
        <taxon>metagenomes</taxon>
        <taxon>ecological metagenomes</taxon>
    </lineage>
</organism>
<protein>
    <submittedName>
        <fullName evidence="1">Uncharacterized protein</fullName>
    </submittedName>
</protein>
<gene>
    <name evidence="1" type="ORF">SDC9_95271</name>
</gene>
<accession>A0A645A6H6</accession>
<reference evidence="1" key="1">
    <citation type="submission" date="2019-08" db="EMBL/GenBank/DDBJ databases">
        <authorList>
            <person name="Kucharzyk K."/>
            <person name="Murdoch R.W."/>
            <person name="Higgins S."/>
            <person name="Loffler F."/>
        </authorList>
    </citation>
    <scope>NUCLEOTIDE SEQUENCE</scope>
</reference>
<name>A0A645A6H6_9ZZZZ</name>
<dbReference type="AlphaFoldDB" id="A0A645A6H6"/>
<sequence length="171" mass="17711">MALKVGQAEENVGVHDGPADFGGRHILAAGHRNLHIVGALKSVSYYNVAPGGEGGKAVFIGCLQMLQGILAPPHIEGVAVGEEGLAAQTGHQVGYRLGVVGAQIGEVARLAEMDLDGGKFLLKINLLNAGRLHQAGQLLGQAAAHRNPEVGKIYLTGSHGVLLHKAMRNIG</sequence>
<proteinExistence type="predicted"/>